<evidence type="ECO:0000313" key="2">
    <source>
        <dbReference type="Proteomes" id="UP001454036"/>
    </source>
</evidence>
<evidence type="ECO:0000313" key="1">
    <source>
        <dbReference type="EMBL" id="GAA0175268.1"/>
    </source>
</evidence>
<name>A0AAV3RGZ4_LITER</name>
<dbReference type="EMBL" id="BAABME010009494">
    <property type="protein sequence ID" value="GAA0175268.1"/>
    <property type="molecule type" value="Genomic_DNA"/>
</dbReference>
<dbReference type="AlphaFoldDB" id="A0AAV3RGZ4"/>
<organism evidence="1 2">
    <name type="scientific">Lithospermum erythrorhizon</name>
    <name type="common">Purple gromwell</name>
    <name type="synonym">Lithospermum officinale var. erythrorhizon</name>
    <dbReference type="NCBI Taxonomy" id="34254"/>
    <lineage>
        <taxon>Eukaryota</taxon>
        <taxon>Viridiplantae</taxon>
        <taxon>Streptophyta</taxon>
        <taxon>Embryophyta</taxon>
        <taxon>Tracheophyta</taxon>
        <taxon>Spermatophyta</taxon>
        <taxon>Magnoliopsida</taxon>
        <taxon>eudicotyledons</taxon>
        <taxon>Gunneridae</taxon>
        <taxon>Pentapetalae</taxon>
        <taxon>asterids</taxon>
        <taxon>lamiids</taxon>
        <taxon>Boraginales</taxon>
        <taxon>Boraginaceae</taxon>
        <taxon>Boraginoideae</taxon>
        <taxon>Lithospermeae</taxon>
        <taxon>Lithospermum</taxon>
    </lineage>
</organism>
<dbReference type="PANTHER" id="PTHR33116">
    <property type="entry name" value="REVERSE TRANSCRIPTASE ZINC-BINDING DOMAIN-CONTAINING PROTEIN-RELATED-RELATED"/>
    <property type="match status" value="1"/>
</dbReference>
<comment type="caution">
    <text evidence="1">The sequence shown here is derived from an EMBL/GenBank/DDBJ whole genome shotgun (WGS) entry which is preliminary data.</text>
</comment>
<dbReference type="Proteomes" id="UP001454036">
    <property type="component" value="Unassembled WGS sequence"/>
</dbReference>
<dbReference type="PANTHER" id="PTHR33116:SF86">
    <property type="entry name" value="REVERSE TRANSCRIPTASE DOMAIN-CONTAINING PROTEIN"/>
    <property type="match status" value="1"/>
</dbReference>
<keyword evidence="2" id="KW-1185">Reference proteome</keyword>
<accession>A0AAV3RGZ4</accession>
<sequence>MLTEYFYMCRKDGPIIITVRDQGKYLRLPSKIQGTKEVFGFVRNRVEERVKGWMGKLLSQAGKEVLLKSVTLTIPNCVMNYFKLPIGVLDEVNKTMASYWWAKSGKERGIH</sequence>
<protein>
    <submittedName>
        <fullName evidence="1">Uncharacterized protein</fullName>
    </submittedName>
</protein>
<gene>
    <name evidence="1" type="ORF">LIER_28478</name>
</gene>
<reference evidence="1 2" key="1">
    <citation type="submission" date="2024-01" db="EMBL/GenBank/DDBJ databases">
        <title>The complete chloroplast genome sequence of Lithospermum erythrorhizon: insights into the phylogenetic relationship among Boraginaceae species and the maternal lineages of purple gromwells.</title>
        <authorList>
            <person name="Okada T."/>
            <person name="Watanabe K."/>
        </authorList>
    </citation>
    <scope>NUCLEOTIDE SEQUENCE [LARGE SCALE GENOMIC DNA]</scope>
</reference>
<proteinExistence type="predicted"/>